<evidence type="ECO:0000313" key="2">
    <source>
        <dbReference type="Proteomes" id="UP000016933"/>
    </source>
</evidence>
<reference evidence="2" key="1">
    <citation type="journal article" date="2012" name="PLoS Genet.">
        <title>The genomes of the fungal plant pathogens Cladosporium fulvum and Dothistroma septosporum reveal adaptation to different hosts and lifestyles but also signatures of common ancestry.</title>
        <authorList>
            <person name="de Wit P.J.G.M."/>
            <person name="van der Burgt A."/>
            <person name="Oekmen B."/>
            <person name="Stergiopoulos I."/>
            <person name="Abd-Elsalam K.A."/>
            <person name="Aerts A.L."/>
            <person name="Bahkali A.H."/>
            <person name="Beenen H.G."/>
            <person name="Chettri P."/>
            <person name="Cox M.P."/>
            <person name="Datema E."/>
            <person name="de Vries R.P."/>
            <person name="Dhillon B."/>
            <person name="Ganley A.R."/>
            <person name="Griffiths S.A."/>
            <person name="Guo Y."/>
            <person name="Hamelin R.C."/>
            <person name="Henrissat B."/>
            <person name="Kabir M.S."/>
            <person name="Jashni M.K."/>
            <person name="Kema G."/>
            <person name="Klaubauf S."/>
            <person name="Lapidus A."/>
            <person name="Levasseur A."/>
            <person name="Lindquist E."/>
            <person name="Mehrabi R."/>
            <person name="Ohm R.A."/>
            <person name="Owen T.J."/>
            <person name="Salamov A."/>
            <person name="Schwelm A."/>
            <person name="Schijlen E."/>
            <person name="Sun H."/>
            <person name="van den Burg H.A."/>
            <person name="van Ham R.C.H.J."/>
            <person name="Zhang S."/>
            <person name="Goodwin S.B."/>
            <person name="Grigoriev I.V."/>
            <person name="Collemare J."/>
            <person name="Bradshaw R.E."/>
        </authorList>
    </citation>
    <scope>NUCLEOTIDE SEQUENCE [LARGE SCALE GENOMIC DNA]</scope>
    <source>
        <strain evidence="2">NZE10 / CBS 128990</strain>
    </source>
</reference>
<accession>N1PU64</accession>
<feature type="non-terminal residue" evidence="1">
    <location>
        <position position="61"/>
    </location>
</feature>
<organism evidence="1 2">
    <name type="scientific">Dothistroma septosporum (strain NZE10 / CBS 128990)</name>
    <name type="common">Red band needle blight fungus</name>
    <name type="synonym">Mycosphaerella pini</name>
    <dbReference type="NCBI Taxonomy" id="675120"/>
    <lineage>
        <taxon>Eukaryota</taxon>
        <taxon>Fungi</taxon>
        <taxon>Dikarya</taxon>
        <taxon>Ascomycota</taxon>
        <taxon>Pezizomycotina</taxon>
        <taxon>Dothideomycetes</taxon>
        <taxon>Dothideomycetidae</taxon>
        <taxon>Mycosphaerellales</taxon>
        <taxon>Mycosphaerellaceae</taxon>
        <taxon>Dothistroma</taxon>
    </lineage>
</organism>
<dbReference type="OrthoDB" id="269227at2759"/>
<dbReference type="AlphaFoldDB" id="N1PU64"/>
<dbReference type="Proteomes" id="UP000016933">
    <property type="component" value="Unassembled WGS sequence"/>
</dbReference>
<feature type="non-terminal residue" evidence="1">
    <location>
        <position position="1"/>
    </location>
</feature>
<dbReference type="Gene3D" id="3.50.50.60">
    <property type="entry name" value="FAD/NAD(P)-binding domain"/>
    <property type="match status" value="1"/>
</dbReference>
<dbReference type="SUPFAM" id="SSF51905">
    <property type="entry name" value="FAD/NAD(P)-binding domain"/>
    <property type="match status" value="1"/>
</dbReference>
<keyword evidence="2" id="KW-1185">Reference proteome</keyword>
<gene>
    <name evidence="1" type="ORF">DOTSEDRAFT_102800</name>
</gene>
<proteinExistence type="predicted"/>
<reference evidence="1 2" key="2">
    <citation type="journal article" date="2012" name="PLoS Pathog.">
        <title>Diverse lifestyles and strategies of plant pathogenesis encoded in the genomes of eighteen Dothideomycetes fungi.</title>
        <authorList>
            <person name="Ohm R.A."/>
            <person name="Feau N."/>
            <person name="Henrissat B."/>
            <person name="Schoch C.L."/>
            <person name="Horwitz B.A."/>
            <person name="Barry K.W."/>
            <person name="Condon B.J."/>
            <person name="Copeland A.C."/>
            <person name="Dhillon B."/>
            <person name="Glaser F."/>
            <person name="Hesse C.N."/>
            <person name="Kosti I."/>
            <person name="LaButti K."/>
            <person name="Lindquist E.A."/>
            <person name="Lucas S."/>
            <person name="Salamov A.A."/>
            <person name="Bradshaw R.E."/>
            <person name="Ciuffetti L."/>
            <person name="Hamelin R.C."/>
            <person name="Kema G.H.J."/>
            <person name="Lawrence C."/>
            <person name="Scott J.A."/>
            <person name="Spatafora J.W."/>
            <person name="Turgeon B.G."/>
            <person name="de Wit P.J.G.M."/>
            <person name="Zhong S."/>
            <person name="Goodwin S.B."/>
            <person name="Grigoriev I.V."/>
        </authorList>
    </citation>
    <scope>NUCLEOTIDE SEQUENCE [LARGE SCALE GENOMIC DNA]</scope>
    <source>
        <strain evidence="2">NZE10 / CBS 128990</strain>
    </source>
</reference>
<dbReference type="InterPro" id="IPR036188">
    <property type="entry name" value="FAD/NAD-bd_sf"/>
</dbReference>
<sequence>FAFEKSASSRYIGQDYDIIIIDTSAAGCVFAARLPEDPNISILVLGAGGNRNDYERVYYPG</sequence>
<name>N1PU64_DOTSN</name>
<evidence type="ECO:0000313" key="1">
    <source>
        <dbReference type="EMBL" id="EME45895.1"/>
    </source>
</evidence>
<protein>
    <submittedName>
        <fullName evidence="1">Uncharacterized protein</fullName>
    </submittedName>
</protein>
<dbReference type="HOGENOM" id="CLU_2928928_0_0_1"/>
<dbReference type="EMBL" id="KB446537">
    <property type="protein sequence ID" value="EME45895.1"/>
    <property type="molecule type" value="Genomic_DNA"/>
</dbReference>